<dbReference type="InterPro" id="IPR006696">
    <property type="entry name" value="DUF423"/>
</dbReference>
<dbReference type="Proteomes" id="UP000190341">
    <property type="component" value="Unassembled WGS sequence"/>
</dbReference>
<feature type="transmembrane region" description="Helical" evidence="6">
    <location>
        <begin position="12"/>
        <end position="32"/>
    </location>
</feature>
<name>A0A1T5LQZ4_9GAMM</name>
<evidence type="ECO:0000313" key="7">
    <source>
        <dbReference type="EMBL" id="SKC78332.1"/>
    </source>
</evidence>
<evidence type="ECO:0000256" key="4">
    <source>
        <dbReference type="ARBA" id="ARBA00022989"/>
    </source>
</evidence>
<keyword evidence="3 6" id="KW-0812">Transmembrane</keyword>
<dbReference type="RefSeq" id="WP_079725233.1">
    <property type="nucleotide sequence ID" value="NZ_BMCL01000001.1"/>
</dbReference>
<evidence type="ECO:0000256" key="5">
    <source>
        <dbReference type="ARBA" id="ARBA00023136"/>
    </source>
</evidence>
<comment type="similarity">
    <text evidence="2">Belongs to the UPF0382 family.</text>
</comment>
<gene>
    <name evidence="7" type="ORF">SAMN06296058_2931</name>
</gene>
<keyword evidence="5 6" id="KW-0472">Membrane</keyword>
<feature type="transmembrane region" description="Helical" evidence="6">
    <location>
        <begin position="74"/>
        <end position="94"/>
    </location>
</feature>
<sequence>MHYDRRQRKPSFLALCGGLLAGIAVGLSAYAAHGLADPLMQSRLQNAALFAFGHGLALAALAPSTTRRLGSLGLYMLLLGTLLFAGSLTAAVFLGTPTTFAPYGGTALMLGWLAWAIDAVRR</sequence>
<organism evidence="7 8">
    <name type="scientific">Pseudoxanthomonas indica</name>
    <dbReference type="NCBI Taxonomy" id="428993"/>
    <lineage>
        <taxon>Bacteria</taxon>
        <taxon>Pseudomonadati</taxon>
        <taxon>Pseudomonadota</taxon>
        <taxon>Gammaproteobacteria</taxon>
        <taxon>Lysobacterales</taxon>
        <taxon>Lysobacteraceae</taxon>
        <taxon>Pseudoxanthomonas</taxon>
    </lineage>
</organism>
<evidence type="ECO:0000256" key="6">
    <source>
        <dbReference type="SAM" id="Phobius"/>
    </source>
</evidence>
<proteinExistence type="inferred from homology"/>
<evidence type="ECO:0000313" key="8">
    <source>
        <dbReference type="Proteomes" id="UP000190341"/>
    </source>
</evidence>
<dbReference type="PANTHER" id="PTHR43461">
    <property type="entry name" value="TRANSMEMBRANE PROTEIN 256"/>
    <property type="match status" value="1"/>
</dbReference>
<evidence type="ECO:0000256" key="2">
    <source>
        <dbReference type="ARBA" id="ARBA00009694"/>
    </source>
</evidence>
<feature type="transmembrane region" description="Helical" evidence="6">
    <location>
        <begin position="100"/>
        <end position="120"/>
    </location>
</feature>
<feature type="transmembrane region" description="Helical" evidence="6">
    <location>
        <begin position="44"/>
        <end position="62"/>
    </location>
</feature>
<reference evidence="7 8" key="1">
    <citation type="submission" date="2017-02" db="EMBL/GenBank/DDBJ databases">
        <authorList>
            <person name="Peterson S.W."/>
        </authorList>
    </citation>
    <scope>NUCLEOTIDE SEQUENCE [LARGE SCALE GENOMIC DNA]</scope>
    <source>
        <strain evidence="7 8">P15</strain>
    </source>
</reference>
<dbReference type="AlphaFoldDB" id="A0A1T5LQZ4"/>
<evidence type="ECO:0000256" key="3">
    <source>
        <dbReference type="ARBA" id="ARBA00022692"/>
    </source>
</evidence>
<keyword evidence="8" id="KW-1185">Reference proteome</keyword>
<dbReference type="PANTHER" id="PTHR43461:SF1">
    <property type="entry name" value="TRANSMEMBRANE PROTEIN 256"/>
    <property type="match status" value="1"/>
</dbReference>
<accession>A0A1T5LQZ4</accession>
<comment type="subcellular location">
    <subcellularLocation>
        <location evidence="1">Membrane</location>
        <topology evidence="1">Multi-pass membrane protein</topology>
    </subcellularLocation>
</comment>
<protein>
    <submittedName>
        <fullName evidence="7">Uncharacterized membrane protein YgdD, TMEM256/DUF423 family</fullName>
    </submittedName>
</protein>
<evidence type="ECO:0000256" key="1">
    <source>
        <dbReference type="ARBA" id="ARBA00004141"/>
    </source>
</evidence>
<dbReference type="Pfam" id="PF04241">
    <property type="entry name" value="DUF423"/>
    <property type="match status" value="1"/>
</dbReference>
<dbReference type="OrthoDB" id="5976194at2"/>
<dbReference type="STRING" id="428993.SAMN06296058_2931"/>
<keyword evidence="4 6" id="KW-1133">Transmembrane helix</keyword>
<dbReference type="EMBL" id="FUZV01000002">
    <property type="protein sequence ID" value="SKC78332.1"/>
    <property type="molecule type" value="Genomic_DNA"/>
</dbReference>
<dbReference type="GO" id="GO:0005886">
    <property type="term" value="C:plasma membrane"/>
    <property type="evidence" value="ECO:0007669"/>
    <property type="project" value="TreeGrafter"/>
</dbReference>